<dbReference type="Gene3D" id="3.30.530.20">
    <property type="match status" value="1"/>
</dbReference>
<dbReference type="PANTHER" id="PTHR38600">
    <property type="entry name" value="TRANSCRIPTIONAL REGULATORY PROTEIN"/>
    <property type="match status" value="1"/>
</dbReference>
<protein>
    <submittedName>
        <fullName evidence="4">Metalloregulator ArsR/SmtB family transcription factor</fullName>
    </submittedName>
</protein>
<dbReference type="RefSeq" id="WP_310770789.1">
    <property type="nucleotide sequence ID" value="NZ_CP134050.1"/>
</dbReference>
<dbReference type="InterPro" id="IPR013538">
    <property type="entry name" value="ASHA1/2-like_C"/>
</dbReference>
<evidence type="ECO:0000256" key="2">
    <source>
        <dbReference type="ARBA" id="ARBA00023125"/>
    </source>
</evidence>
<evidence type="ECO:0000256" key="1">
    <source>
        <dbReference type="ARBA" id="ARBA00006817"/>
    </source>
</evidence>
<feature type="domain" description="HTH arsR-type" evidence="3">
    <location>
        <begin position="1"/>
        <end position="91"/>
    </location>
</feature>
<name>A0ABY9T852_BREBE</name>
<dbReference type="SUPFAM" id="SSF46785">
    <property type="entry name" value="Winged helix' DNA-binding domain"/>
    <property type="match status" value="1"/>
</dbReference>
<dbReference type="PANTHER" id="PTHR38600:SF1">
    <property type="entry name" value="TRANSCRIPTIONAL REGULATORY PROTEIN"/>
    <property type="match status" value="1"/>
</dbReference>
<dbReference type="Gene3D" id="1.10.10.10">
    <property type="entry name" value="Winged helix-like DNA-binding domain superfamily/Winged helix DNA-binding domain"/>
    <property type="match status" value="1"/>
</dbReference>
<evidence type="ECO:0000313" key="4">
    <source>
        <dbReference type="EMBL" id="WNC16276.1"/>
    </source>
</evidence>
<keyword evidence="5" id="KW-1185">Reference proteome</keyword>
<gene>
    <name evidence="4" type="ORF">RGB73_08150</name>
</gene>
<keyword evidence="2" id="KW-0238">DNA-binding</keyword>
<sequence length="266" mass="30018">MENDNDIFKALADPSRRTLLDLLHASDGRTLTDLCNHLQMSRFGVMKHLHVLEEAGLVTTRKVGREKLHYLNPVSIRQIYERWVSKFTEPWISGLTLLKTDVESAFAMGQKKPRHVNRIAIKSTPEQIWNALTDPSMTSQYWYNGAIRAEWKAGSPYEIWNPQGAVQAKGELLIVEPPRRLVMTWQLLSLSETAHEQPSRLTWEIEPHTEYSGVTLVTVVHDEFEEAPNTSNVLEGGLPVVLSGMKTLLETGSKLVGDFSASGEEE</sequence>
<dbReference type="EMBL" id="CP134050">
    <property type="protein sequence ID" value="WNC16276.1"/>
    <property type="molecule type" value="Genomic_DNA"/>
</dbReference>
<dbReference type="InterPro" id="IPR023393">
    <property type="entry name" value="START-like_dom_sf"/>
</dbReference>
<dbReference type="InterPro" id="IPR001845">
    <property type="entry name" value="HTH_ArsR_DNA-bd_dom"/>
</dbReference>
<dbReference type="CDD" id="cd08893">
    <property type="entry name" value="SRPBCC_CalC_Aha1-like_GntR-HTH"/>
    <property type="match status" value="1"/>
</dbReference>
<evidence type="ECO:0000313" key="5">
    <source>
        <dbReference type="Proteomes" id="UP001256827"/>
    </source>
</evidence>
<dbReference type="InterPro" id="IPR036388">
    <property type="entry name" value="WH-like_DNA-bd_sf"/>
</dbReference>
<dbReference type="PRINTS" id="PR00778">
    <property type="entry name" value="HTHARSR"/>
</dbReference>
<dbReference type="CDD" id="cd00090">
    <property type="entry name" value="HTH_ARSR"/>
    <property type="match status" value="1"/>
</dbReference>
<dbReference type="Proteomes" id="UP001256827">
    <property type="component" value="Chromosome"/>
</dbReference>
<reference evidence="4 5" key="1">
    <citation type="submission" date="2023-09" db="EMBL/GenBank/DDBJ databases">
        <title>Complete Genome and Methylome dissection of Bacillus brevis NEB573 original source of BbsI restriction endonuclease.</title>
        <authorList>
            <person name="Fomenkov A."/>
            <person name="Roberts R.D."/>
        </authorList>
    </citation>
    <scope>NUCLEOTIDE SEQUENCE [LARGE SCALE GENOMIC DNA]</scope>
    <source>
        <strain evidence="4 5">NEB573</strain>
    </source>
</reference>
<dbReference type="PROSITE" id="PS50987">
    <property type="entry name" value="HTH_ARSR_2"/>
    <property type="match status" value="1"/>
</dbReference>
<dbReference type="InterPro" id="IPR011991">
    <property type="entry name" value="ArsR-like_HTH"/>
</dbReference>
<dbReference type="NCBIfam" id="NF033788">
    <property type="entry name" value="HTH_metalloreg"/>
    <property type="match status" value="1"/>
</dbReference>
<comment type="similarity">
    <text evidence="1">Belongs to the AHA1 family.</text>
</comment>
<proteinExistence type="inferred from homology"/>
<dbReference type="InterPro" id="IPR036390">
    <property type="entry name" value="WH_DNA-bd_sf"/>
</dbReference>
<dbReference type="SUPFAM" id="SSF55961">
    <property type="entry name" value="Bet v1-like"/>
    <property type="match status" value="1"/>
</dbReference>
<organism evidence="4 5">
    <name type="scientific">Brevibacillus brevis</name>
    <name type="common">Bacillus brevis</name>
    <dbReference type="NCBI Taxonomy" id="1393"/>
    <lineage>
        <taxon>Bacteria</taxon>
        <taxon>Bacillati</taxon>
        <taxon>Bacillota</taxon>
        <taxon>Bacilli</taxon>
        <taxon>Bacillales</taxon>
        <taxon>Paenibacillaceae</taxon>
        <taxon>Brevibacillus</taxon>
    </lineage>
</organism>
<evidence type="ECO:0000259" key="3">
    <source>
        <dbReference type="PROSITE" id="PS50987"/>
    </source>
</evidence>
<dbReference type="SMART" id="SM00418">
    <property type="entry name" value="HTH_ARSR"/>
    <property type="match status" value="1"/>
</dbReference>
<dbReference type="Pfam" id="PF12840">
    <property type="entry name" value="HTH_20"/>
    <property type="match status" value="1"/>
</dbReference>
<accession>A0ABY9T852</accession>
<dbReference type="Pfam" id="PF08327">
    <property type="entry name" value="AHSA1"/>
    <property type="match status" value="1"/>
</dbReference>